<dbReference type="SUPFAM" id="SSF50370">
    <property type="entry name" value="Ricin B-like lectins"/>
    <property type="match status" value="1"/>
</dbReference>
<evidence type="ECO:0008006" key="5">
    <source>
        <dbReference type="Google" id="ProtNLM"/>
    </source>
</evidence>
<keyword evidence="4" id="KW-1185">Reference proteome</keyword>
<proteinExistence type="predicted"/>
<evidence type="ECO:0000256" key="1">
    <source>
        <dbReference type="SAM" id="MobiDB-lite"/>
    </source>
</evidence>
<name>A0A1Y2AT52_9TREE</name>
<reference evidence="3 4" key="1">
    <citation type="submission" date="2016-07" db="EMBL/GenBank/DDBJ databases">
        <title>Pervasive Adenine N6-methylation of Active Genes in Fungi.</title>
        <authorList>
            <consortium name="DOE Joint Genome Institute"/>
            <person name="Mondo S.J."/>
            <person name="Dannebaum R.O."/>
            <person name="Kuo R.C."/>
            <person name="Labutti K."/>
            <person name="Haridas S."/>
            <person name="Kuo A."/>
            <person name="Salamov A."/>
            <person name="Ahrendt S.R."/>
            <person name="Lipzen A."/>
            <person name="Sullivan W."/>
            <person name="Andreopoulos W.B."/>
            <person name="Clum A."/>
            <person name="Lindquist E."/>
            <person name="Daum C."/>
            <person name="Ramamoorthy G.K."/>
            <person name="Gryganskyi A."/>
            <person name="Culley D."/>
            <person name="Magnuson J.K."/>
            <person name="James T.Y."/>
            <person name="O'Malley M.A."/>
            <person name="Stajich J.E."/>
            <person name="Spatafora J.W."/>
            <person name="Visel A."/>
            <person name="Grigoriev I.V."/>
        </authorList>
    </citation>
    <scope>NUCLEOTIDE SEQUENCE [LARGE SCALE GENOMIC DNA]</scope>
    <source>
        <strain evidence="3 4">68-887.2</strain>
    </source>
</reference>
<keyword evidence="2" id="KW-0732">Signal</keyword>
<feature type="region of interest" description="Disordered" evidence="1">
    <location>
        <begin position="186"/>
        <end position="206"/>
    </location>
</feature>
<evidence type="ECO:0000256" key="2">
    <source>
        <dbReference type="SAM" id="SignalP"/>
    </source>
</evidence>
<dbReference type="InterPro" id="IPR035992">
    <property type="entry name" value="Ricin_B-like_lectins"/>
</dbReference>
<dbReference type="AlphaFoldDB" id="A0A1Y2AT52"/>
<feature type="signal peptide" evidence="2">
    <location>
        <begin position="1"/>
        <end position="20"/>
    </location>
</feature>
<dbReference type="Proteomes" id="UP000193986">
    <property type="component" value="Unassembled WGS sequence"/>
</dbReference>
<sequence>MSPTIIALLFALGATNVAFGAAYPQAQYVRFSNYASAGVITLPNPPADTDKNLNQPLTLQPYSQALDAQQKWSWGLDPDHTDELFVINSYGNNMAWAMNSNGKLSVQPNNGNGTAQWKLFRGTFGPLMDGLGQDCLEYDTANGIILTACQADAANQRSYCVDLIMKRADQEIEWHSDPNYVASSLAGSATPSVPAAPSFTAGQGPH</sequence>
<gene>
    <name evidence="3" type="ORF">BCR39DRAFT_506957</name>
</gene>
<accession>A0A1Y2AT52</accession>
<evidence type="ECO:0000313" key="3">
    <source>
        <dbReference type="EMBL" id="ORY25732.1"/>
    </source>
</evidence>
<feature type="chain" id="PRO_5012598532" description="Ricin B lectin domain-containing protein" evidence="2">
    <location>
        <begin position="21"/>
        <end position="206"/>
    </location>
</feature>
<organism evidence="3 4">
    <name type="scientific">Naematelia encephala</name>
    <dbReference type="NCBI Taxonomy" id="71784"/>
    <lineage>
        <taxon>Eukaryota</taxon>
        <taxon>Fungi</taxon>
        <taxon>Dikarya</taxon>
        <taxon>Basidiomycota</taxon>
        <taxon>Agaricomycotina</taxon>
        <taxon>Tremellomycetes</taxon>
        <taxon>Tremellales</taxon>
        <taxon>Naemateliaceae</taxon>
        <taxon>Naematelia</taxon>
    </lineage>
</organism>
<evidence type="ECO:0000313" key="4">
    <source>
        <dbReference type="Proteomes" id="UP000193986"/>
    </source>
</evidence>
<dbReference type="EMBL" id="MCFC01000054">
    <property type="protein sequence ID" value="ORY25732.1"/>
    <property type="molecule type" value="Genomic_DNA"/>
</dbReference>
<comment type="caution">
    <text evidence="3">The sequence shown here is derived from an EMBL/GenBank/DDBJ whole genome shotgun (WGS) entry which is preliminary data.</text>
</comment>
<protein>
    <recommendedName>
        <fullName evidence="5">Ricin B lectin domain-containing protein</fullName>
    </recommendedName>
</protein>
<dbReference type="InParanoid" id="A0A1Y2AT52"/>